<keyword evidence="4" id="KW-1185">Reference proteome</keyword>
<dbReference type="PANTHER" id="PTHR33371">
    <property type="entry name" value="INTERMEMBRANE PHOSPHOLIPID TRANSPORT SYSTEM BINDING PROTEIN MLAD-RELATED"/>
    <property type="match status" value="1"/>
</dbReference>
<sequence length="155" mass="16633">MSRTTLDLWVGIFVALGFAALIFLAMRVANFSGFDASTAYRVEAPFDNIGGLKVRAPVKSSGVLVGRVASIRFDTEIYRAVVVLELDARYPFPADTTASILTSGLLGEQYVGLEAGADVDMLKDGDRVLITQSAVVLEKLIGQFLFDRAADAPAQ</sequence>
<reference evidence="4" key="1">
    <citation type="journal article" date="2019" name="Int. J. Syst. Evol. Microbiol.">
        <title>The Global Catalogue of Microorganisms (GCM) 10K type strain sequencing project: providing services to taxonomists for standard genome sequencing and annotation.</title>
        <authorList>
            <consortium name="The Broad Institute Genomics Platform"/>
            <consortium name="The Broad Institute Genome Sequencing Center for Infectious Disease"/>
            <person name="Wu L."/>
            <person name="Ma J."/>
        </authorList>
    </citation>
    <scope>NUCLEOTIDE SEQUENCE [LARGE SCALE GENOMIC DNA]</scope>
    <source>
        <strain evidence="4">CCUG 48884</strain>
    </source>
</reference>
<accession>A0ABW3WC19</accession>
<dbReference type="PANTHER" id="PTHR33371:SF4">
    <property type="entry name" value="INTERMEMBRANE PHOSPHOLIPID TRANSPORT SYSTEM BINDING PROTEIN MLAD"/>
    <property type="match status" value="1"/>
</dbReference>
<evidence type="ECO:0000259" key="2">
    <source>
        <dbReference type="Pfam" id="PF02470"/>
    </source>
</evidence>
<dbReference type="InterPro" id="IPR030970">
    <property type="entry name" value="ABC_MlaD"/>
</dbReference>
<evidence type="ECO:0000256" key="1">
    <source>
        <dbReference type="SAM" id="Phobius"/>
    </source>
</evidence>
<protein>
    <submittedName>
        <fullName evidence="3">Outer membrane lipid asymmetry maintenance protein MlaD</fullName>
    </submittedName>
</protein>
<name>A0ABW3WC19_9RHOO</name>
<gene>
    <name evidence="3" type="primary">mlaD</name>
    <name evidence="3" type="ORF">ACFQ4M_08205</name>
</gene>
<organism evidence="3 4">
    <name type="scientific">Thauera mechernichensis</name>
    <dbReference type="NCBI Taxonomy" id="82788"/>
    <lineage>
        <taxon>Bacteria</taxon>
        <taxon>Pseudomonadati</taxon>
        <taxon>Pseudomonadota</taxon>
        <taxon>Betaproteobacteria</taxon>
        <taxon>Rhodocyclales</taxon>
        <taxon>Zoogloeaceae</taxon>
        <taxon>Thauera</taxon>
    </lineage>
</organism>
<comment type="caution">
    <text evidence="3">The sequence shown here is derived from an EMBL/GenBank/DDBJ whole genome shotgun (WGS) entry which is preliminary data.</text>
</comment>
<dbReference type="Proteomes" id="UP001597158">
    <property type="component" value="Unassembled WGS sequence"/>
</dbReference>
<keyword evidence="1" id="KW-0812">Transmembrane</keyword>
<dbReference type="NCBIfam" id="TIGR04430">
    <property type="entry name" value="OM_asym_MlaD"/>
    <property type="match status" value="1"/>
</dbReference>
<dbReference type="RefSeq" id="WP_002940762.1">
    <property type="nucleotide sequence ID" value="NZ_JARQZE010000008.1"/>
</dbReference>
<feature type="transmembrane region" description="Helical" evidence="1">
    <location>
        <begin position="6"/>
        <end position="26"/>
    </location>
</feature>
<dbReference type="InterPro" id="IPR003399">
    <property type="entry name" value="Mce/MlaD"/>
</dbReference>
<keyword evidence="1" id="KW-1133">Transmembrane helix</keyword>
<dbReference type="Pfam" id="PF02470">
    <property type="entry name" value="MlaD"/>
    <property type="match status" value="1"/>
</dbReference>
<dbReference type="EMBL" id="JBHTMC010000014">
    <property type="protein sequence ID" value="MFD1263567.1"/>
    <property type="molecule type" value="Genomic_DNA"/>
</dbReference>
<evidence type="ECO:0000313" key="4">
    <source>
        <dbReference type="Proteomes" id="UP001597158"/>
    </source>
</evidence>
<dbReference type="InterPro" id="IPR052336">
    <property type="entry name" value="MlaD_Phospholipid_Transporter"/>
</dbReference>
<proteinExistence type="predicted"/>
<keyword evidence="1" id="KW-0472">Membrane</keyword>
<evidence type="ECO:0000313" key="3">
    <source>
        <dbReference type="EMBL" id="MFD1263567.1"/>
    </source>
</evidence>
<feature type="domain" description="Mce/MlaD" evidence="2">
    <location>
        <begin position="39"/>
        <end position="116"/>
    </location>
</feature>